<feature type="region of interest" description="Disordered" evidence="1">
    <location>
        <begin position="1"/>
        <end position="36"/>
    </location>
</feature>
<dbReference type="AlphaFoldDB" id="A0A9J6A5H7"/>
<name>A0A9J6A5H7_SOLCO</name>
<accession>A0A9J6A5H7</accession>
<feature type="compositionally biased region" description="Basic and acidic residues" evidence="1">
    <location>
        <begin position="12"/>
        <end position="23"/>
    </location>
</feature>
<evidence type="ECO:0000313" key="2">
    <source>
        <dbReference type="EMBL" id="KAG5619886.1"/>
    </source>
</evidence>
<organism evidence="2 3">
    <name type="scientific">Solanum commersonii</name>
    <name type="common">Commerson's wild potato</name>
    <name type="synonym">Commerson's nightshade</name>
    <dbReference type="NCBI Taxonomy" id="4109"/>
    <lineage>
        <taxon>Eukaryota</taxon>
        <taxon>Viridiplantae</taxon>
        <taxon>Streptophyta</taxon>
        <taxon>Embryophyta</taxon>
        <taxon>Tracheophyta</taxon>
        <taxon>Spermatophyta</taxon>
        <taxon>Magnoliopsida</taxon>
        <taxon>eudicotyledons</taxon>
        <taxon>Gunneridae</taxon>
        <taxon>Pentapetalae</taxon>
        <taxon>asterids</taxon>
        <taxon>lamiids</taxon>
        <taxon>Solanales</taxon>
        <taxon>Solanaceae</taxon>
        <taxon>Solanoideae</taxon>
        <taxon>Solaneae</taxon>
        <taxon>Solanum</taxon>
    </lineage>
</organism>
<feature type="compositionally biased region" description="Polar residues" evidence="1">
    <location>
        <begin position="26"/>
        <end position="36"/>
    </location>
</feature>
<dbReference type="OrthoDB" id="10615534at2759"/>
<reference evidence="2 3" key="1">
    <citation type="submission" date="2020-09" db="EMBL/GenBank/DDBJ databases">
        <title>De no assembly of potato wild relative species, Solanum commersonii.</title>
        <authorList>
            <person name="Cho K."/>
        </authorList>
    </citation>
    <scope>NUCLEOTIDE SEQUENCE [LARGE SCALE GENOMIC DNA]</scope>
    <source>
        <strain evidence="2">LZ3.2</strain>
        <tissue evidence="2">Leaf</tissue>
    </source>
</reference>
<keyword evidence="3" id="KW-1185">Reference proteome</keyword>
<proteinExistence type="predicted"/>
<evidence type="ECO:0000313" key="3">
    <source>
        <dbReference type="Proteomes" id="UP000824120"/>
    </source>
</evidence>
<sequence length="110" mass="12352">MQGHNTIYYKEGLNERRKEEHAKQFGNDSNVKQQPALQKGNAKILSSGKVVGDPGNWTIVKDRRGCPKEYISDISKGKDKSQQDTTKLQKGELGKEWVTKSFLHVLHGGT</sequence>
<gene>
    <name evidence="2" type="ORF">H5410_005104</name>
</gene>
<dbReference type="EMBL" id="JACXVP010000002">
    <property type="protein sequence ID" value="KAG5619886.1"/>
    <property type="molecule type" value="Genomic_DNA"/>
</dbReference>
<comment type="caution">
    <text evidence="2">The sequence shown here is derived from an EMBL/GenBank/DDBJ whole genome shotgun (WGS) entry which is preliminary data.</text>
</comment>
<evidence type="ECO:0000256" key="1">
    <source>
        <dbReference type="SAM" id="MobiDB-lite"/>
    </source>
</evidence>
<protein>
    <submittedName>
        <fullName evidence="2">Uncharacterized protein</fullName>
    </submittedName>
</protein>
<dbReference type="Proteomes" id="UP000824120">
    <property type="component" value="Chromosome 2"/>
</dbReference>